<dbReference type="EC" id="2.3.2.26" evidence="4"/>
<dbReference type="SUPFAM" id="SSF56204">
    <property type="entry name" value="Hect, E3 ligase catalytic domain"/>
    <property type="match status" value="1"/>
</dbReference>
<dbReference type="WBParaSite" id="SBAD_0000796701-mRNA-1">
    <property type="protein sequence ID" value="SBAD_0000796701-mRNA-1"/>
    <property type="gene ID" value="SBAD_0000796701"/>
</dbReference>
<dbReference type="GO" id="GO:0070534">
    <property type="term" value="P:protein K63-linked ubiquitination"/>
    <property type="evidence" value="ECO:0007669"/>
    <property type="project" value="TreeGrafter"/>
</dbReference>
<dbReference type="PROSITE" id="PS50237">
    <property type="entry name" value="HECT"/>
    <property type="match status" value="1"/>
</dbReference>
<gene>
    <name evidence="7" type="ORF">SBAD_LOCUS7677</name>
</gene>
<feature type="domain" description="HECT" evidence="6">
    <location>
        <begin position="682"/>
        <end position="817"/>
    </location>
</feature>
<dbReference type="InterPro" id="IPR000569">
    <property type="entry name" value="HECT_dom"/>
</dbReference>
<evidence type="ECO:0000313" key="9">
    <source>
        <dbReference type="WBParaSite" id="SBAD_0000796701-mRNA-1"/>
    </source>
</evidence>
<accession>A0A183IVM9</accession>
<dbReference type="GO" id="GO:0016607">
    <property type="term" value="C:nuclear speck"/>
    <property type="evidence" value="ECO:0007669"/>
    <property type="project" value="TreeGrafter"/>
</dbReference>
<organism evidence="9">
    <name type="scientific">Soboliphyme baturini</name>
    <dbReference type="NCBI Taxonomy" id="241478"/>
    <lineage>
        <taxon>Eukaryota</taxon>
        <taxon>Metazoa</taxon>
        <taxon>Ecdysozoa</taxon>
        <taxon>Nematoda</taxon>
        <taxon>Enoplea</taxon>
        <taxon>Dorylaimia</taxon>
        <taxon>Dioctophymatida</taxon>
        <taxon>Dioctophymatoidea</taxon>
        <taxon>Soboliphymatidae</taxon>
        <taxon>Soboliphyme</taxon>
    </lineage>
</organism>
<evidence type="ECO:0000256" key="4">
    <source>
        <dbReference type="RuleBase" id="RU369009"/>
    </source>
</evidence>
<comment type="function">
    <text evidence="4">E3 ubiquitin-protein ligase which accepts ubiquitin from an E2 ubiquitin-conjugating enzyme in the form of a thioester and then directly transfers the ubiquitin to targeted substrates.</text>
</comment>
<dbReference type="PANTHER" id="PTHR45670:SF1">
    <property type="entry name" value="E3 UBIQUITIN-PROTEIN LIGASE HECTD1"/>
    <property type="match status" value="1"/>
</dbReference>
<dbReference type="Gene3D" id="3.90.1750.10">
    <property type="entry name" value="Hect, E3 ligase catalytic domains"/>
    <property type="match status" value="2"/>
</dbReference>
<comment type="catalytic activity">
    <reaction evidence="4">
        <text>S-ubiquitinyl-[E2 ubiquitin-conjugating enzyme]-L-cysteine + [acceptor protein]-L-lysine = [E2 ubiquitin-conjugating enzyme]-L-cysteine + N(6)-ubiquitinyl-[acceptor protein]-L-lysine.</text>
        <dbReference type="EC" id="2.3.2.26"/>
    </reaction>
</comment>
<feature type="compositionally biased region" description="Acidic residues" evidence="5">
    <location>
        <begin position="243"/>
        <end position="252"/>
    </location>
</feature>
<name>A0A183IVM9_9BILA</name>
<evidence type="ECO:0000313" key="8">
    <source>
        <dbReference type="Proteomes" id="UP000270296"/>
    </source>
</evidence>
<dbReference type="Proteomes" id="UP000270296">
    <property type="component" value="Unassembled WGS sequence"/>
</dbReference>
<dbReference type="GO" id="GO:0043161">
    <property type="term" value="P:proteasome-mediated ubiquitin-dependent protein catabolic process"/>
    <property type="evidence" value="ECO:0007669"/>
    <property type="project" value="TreeGrafter"/>
</dbReference>
<evidence type="ECO:0000256" key="2">
    <source>
        <dbReference type="ARBA" id="ARBA00022786"/>
    </source>
</evidence>
<dbReference type="AlphaFoldDB" id="A0A183IVM9"/>
<protein>
    <recommendedName>
        <fullName evidence="4">E3 ubiquitin-protein ligase</fullName>
        <ecNumber evidence="4">2.3.2.26</ecNumber>
    </recommendedName>
</protein>
<feature type="region of interest" description="Disordered" evidence="5">
    <location>
        <begin position="209"/>
        <end position="253"/>
    </location>
</feature>
<evidence type="ECO:0000256" key="5">
    <source>
        <dbReference type="SAM" id="MobiDB-lite"/>
    </source>
</evidence>
<feature type="compositionally biased region" description="Low complexity" evidence="5">
    <location>
        <begin position="64"/>
        <end position="80"/>
    </location>
</feature>
<feature type="region of interest" description="Disordered" evidence="5">
    <location>
        <begin position="1"/>
        <end position="23"/>
    </location>
</feature>
<evidence type="ECO:0000256" key="1">
    <source>
        <dbReference type="ARBA" id="ARBA00022679"/>
    </source>
</evidence>
<dbReference type="InterPro" id="IPR035983">
    <property type="entry name" value="Hect_E3_ubiquitin_ligase"/>
</dbReference>
<dbReference type="PANTHER" id="PTHR45670">
    <property type="entry name" value="E3 UBIQUITIN-PROTEIN LIGASE TRIP12"/>
    <property type="match status" value="1"/>
</dbReference>
<comment type="similarity">
    <text evidence="4">Belongs to the UPL family. K-HECT subfamily.</text>
</comment>
<feature type="compositionally biased region" description="Low complexity" evidence="5">
    <location>
        <begin position="13"/>
        <end position="22"/>
    </location>
</feature>
<comment type="pathway">
    <text evidence="4">Protein modification; protein ubiquitination.</text>
</comment>
<dbReference type="Gene3D" id="3.30.2160.10">
    <property type="entry name" value="Hect, E3 ligase catalytic domain"/>
    <property type="match status" value="1"/>
</dbReference>
<proteinExistence type="inferred from homology"/>
<comment type="caution">
    <text evidence="3">Lacks conserved residue(s) required for the propagation of feature annotation.</text>
</comment>
<reference evidence="7 8" key="2">
    <citation type="submission" date="2018-11" db="EMBL/GenBank/DDBJ databases">
        <authorList>
            <consortium name="Pathogen Informatics"/>
        </authorList>
    </citation>
    <scope>NUCLEOTIDE SEQUENCE [LARGE SCALE GENOMIC DNA]</scope>
</reference>
<feature type="region of interest" description="Disordered" evidence="5">
    <location>
        <begin position="60"/>
        <end position="83"/>
    </location>
</feature>
<reference evidence="9" key="1">
    <citation type="submission" date="2016-06" db="UniProtKB">
        <authorList>
            <consortium name="WormBaseParasite"/>
        </authorList>
    </citation>
    <scope>IDENTIFICATION</scope>
</reference>
<evidence type="ECO:0000256" key="3">
    <source>
        <dbReference type="PROSITE-ProRule" id="PRU00104"/>
    </source>
</evidence>
<dbReference type="UniPathway" id="UPA00143"/>
<dbReference type="Pfam" id="PF00632">
    <property type="entry name" value="HECT"/>
    <property type="match status" value="1"/>
</dbReference>
<dbReference type="GO" id="GO:0061630">
    <property type="term" value="F:ubiquitin protein ligase activity"/>
    <property type="evidence" value="ECO:0007669"/>
    <property type="project" value="UniProtKB-UniRule"/>
</dbReference>
<sequence length="817" mass="91011">MDLDCGTAGNSGGKESSSHSSSNIVSTLMHAALQGGSVGHDIDACTKMLWSRSLLKRAVRKQSKQQGSSNGVSSGKSSTSAARTGNLREAVAAVMHFLSNSSDSESDFYLDGATDYAMATQLLAEMEDDENATMADDLEDDTDMDVEEEDNVAMDDGGAGSSAGLGGGVLDLTYFTPMSLGYAAEMCYEANCNSDSIIRRSYSSLLPAFDPRPGRANINQMQDVTLPDENGDDRADTSMTGGDTEDSVEEQDEAHAKGRLRLYLSCQKSTGTSGTIFTDISVPLVGDARSFFYYVQKLVQRQRIKANGKIDSSVRIWDPVYTLCYEQEPAASNQAIAAAVTTTNGGIGDGDDLSFGISKDERATLVLVLEILRMLLSLYNGLKMTGWSLVDDLSREFLSKKLTQKIVQQLGDSLVVCTLSLPDWCDWLMLNYPFLFTYDVRNMYFYATAFGTSRSTVWLQKQLEQQMELQRGKLISRPITVGHRHESQVGRIKHEKIKIMRKPSILNEAMRIMRFHARNKAILEVEFEAEEGTGLGPTLEFYALIAVELQKKSLGIWLFDDDDRDMPNVNGQLSSDRNYIMRSGGLFPAPLPQDSAHCDEACLLQDKHLIDLPLSLPFIKLMCCPHHPSICEDLDSKDKQSTSSNVDDQWSVEAALMKTGDPPISWCHACLSLEDLEVINPFQGKFFKALHYFCDQRRHIIDDQTIPEDKKRELLSLLSLDSPYEKCCIDDLGLSFEFSASSCYYHYLFVQLTSSDSDALVTVDNLERYLTLCEEYYLNVGIRRQMNAFRLGFNSVFPMEKLRCFSSRELLVRKCAC</sequence>
<evidence type="ECO:0000313" key="7">
    <source>
        <dbReference type="EMBL" id="VDP13900.1"/>
    </source>
</evidence>
<dbReference type="EMBL" id="UZAM01010842">
    <property type="protein sequence ID" value="VDP13900.1"/>
    <property type="molecule type" value="Genomic_DNA"/>
</dbReference>
<keyword evidence="8" id="KW-1185">Reference proteome</keyword>
<keyword evidence="2 3" id="KW-0833">Ubl conjugation pathway</keyword>
<dbReference type="InterPro" id="IPR045322">
    <property type="entry name" value="HECTD1/TRIP12-like"/>
</dbReference>
<evidence type="ECO:0000259" key="6">
    <source>
        <dbReference type="PROSITE" id="PS50237"/>
    </source>
</evidence>
<keyword evidence="1 4" id="KW-0808">Transferase</keyword>
<dbReference type="OrthoDB" id="271273at2759"/>